<dbReference type="InterPro" id="IPR036086">
    <property type="entry name" value="ParB/Sulfiredoxin_sf"/>
</dbReference>
<dbReference type="FunFam" id="1.10.10.2830:FF:000001">
    <property type="entry name" value="Chromosome partitioning protein ParB"/>
    <property type="match status" value="1"/>
</dbReference>
<accession>A0A0A2WRI9</accession>
<evidence type="ECO:0000256" key="2">
    <source>
        <dbReference type="ARBA" id="ARBA00022829"/>
    </source>
</evidence>
<evidence type="ECO:0000313" key="6">
    <source>
        <dbReference type="Proteomes" id="UP000030364"/>
    </source>
</evidence>
<dbReference type="CDD" id="cd16393">
    <property type="entry name" value="SPO0J_N"/>
    <property type="match status" value="1"/>
</dbReference>
<dbReference type="PANTHER" id="PTHR33375">
    <property type="entry name" value="CHROMOSOME-PARTITIONING PROTEIN PARB-RELATED"/>
    <property type="match status" value="1"/>
</dbReference>
<evidence type="ECO:0000256" key="1">
    <source>
        <dbReference type="ARBA" id="ARBA00006295"/>
    </source>
</evidence>
<dbReference type="SUPFAM" id="SSF109709">
    <property type="entry name" value="KorB DNA-binding domain-like"/>
    <property type="match status" value="1"/>
</dbReference>
<dbReference type="Pfam" id="PF02195">
    <property type="entry name" value="ParB_N"/>
    <property type="match status" value="1"/>
</dbReference>
<dbReference type="Pfam" id="PF17762">
    <property type="entry name" value="HTH_ParB"/>
    <property type="match status" value="1"/>
</dbReference>
<evidence type="ECO:0000256" key="3">
    <source>
        <dbReference type="ARBA" id="ARBA00023125"/>
    </source>
</evidence>
<dbReference type="GO" id="GO:0007059">
    <property type="term" value="P:chromosome segregation"/>
    <property type="evidence" value="ECO:0007669"/>
    <property type="project" value="UniProtKB-KW"/>
</dbReference>
<dbReference type="InterPro" id="IPR003115">
    <property type="entry name" value="ParB_N"/>
</dbReference>
<gene>
    <name evidence="5" type="ORF">THFILI_11375</name>
</gene>
<dbReference type="InterPro" id="IPR004437">
    <property type="entry name" value="ParB/RepB/Spo0J"/>
</dbReference>
<proteinExistence type="inferred from homology"/>
<dbReference type="Gene3D" id="3.90.1530.30">
    <property type="match status" value="1"/>
</dbReference>
<protein>
    <submittedName>
        <fullName evidence="5">Chromosome partitioning protein ParB</fullName>
    </submittedName>
</protein>
<comment type="caution">
    <text evidence="5">The sequence shown here is derived from an EMBL/GenBank/DDBJ whole genome shotgun (WGS) entry which is preliminary data.</text>
</comment>
<dbReference type="NCBIfam" id="TIGR00180">
    <property type="entry name" value="parB_part"/>
    <property type="match status" value="1"/>
</dbReference>
<dbReference type="FunFam" id="3.90.1530.30:FF:000001">
    <property type="entry name" value="Chromosome partitioning protein ParB"/>
    <property type="match status" value="1"/>
</dbReference>
<dbReference type="PANTHER" id="PTHR33375:SF1">
    <property type="entry name" value="CHROMOSOME-PARTITIONING PROTEIN PARB-RELATED"/>
    <property type="match status" value="1"/>
</dbReference>
<keyword evidence="3" id="KW-0238">DNA-binding</keyword>
<comment type="similarity">
    <text evidence="1">Belongs to the ParB family.</text>
</comment>
<dbReference type="GO" id="GO:0003677">
    <property type="term" value="F:DNA binding"/>
    <property type="evidence" value="ECO:0007669"/>
    <property type="project" value="UniProtKB-KW"/>
</dbReference>
<keyword evidence="6" id="KW-1185">Reference proteome</keyword>
<evidence type="ECO:0000313" key="5">
    <source>
        <dbReference type="EMBL" id="KGQ22438.2"/>
    </source>
</evidence>
<evidence type="ECO:0000259" key="4">
    <source>
        <dbReference type="SMART" id="SM00470"/>
    </source>
</evidence>
<dbReference type="Proteomes" id="UP000030364">
    <property type="component" value="Unassembled WGS sequence"/>
</dbReference>
<keyword evidence="2" id="KW-0159">Chromosome partition</keyword>
<feature type="domain" description="ParB-like N-terminal" evidence="4">
    <location>
        <begin position="24"/>
        <end position="113"/>
    </location>
</feature>
<dbReference type="InterPro" id="IPR050336">
    <property type="entry name" value="Chromosome_partition/occlusion"/>
</dbReference>
<dbReference type="SUPFAM" id="SSF110849">
    <property type="entry name" value="ParB/Sulfiredoxin"/>
    <property type="match status" value="1"/>
</dbReference>
<dbReference type="STRING" id="276.THFILI_11375"/>
<dbReference type="Gene3D" id="1.10.10.2830">
    <property type="match status" value="1"/>
</dbReference>
<name>A0A0A2WRI9_THEFI</name>
<dbReference type="InterPro" id="IPR041468">
    <property type="entry name" value="HTH_ParB/Spo0J"/>
</dbReference>
<dbReference type="GO" id="GO:0005694">
    <property type="term" value="C:chromosome"/>
    <property type="evidence" value="ECO:0007669"/>
    <property type="project" value="TreeGrafter"/>
</dbReference>
<dbReference type="SMART" id="SM00470">
    <property type="entry name" value="ParB"/>
    <property type="match status" value="1"/>
</dbReference>
<reference evidence="5 6" key="1">
    <citation type="journal article" date="2015" name="Genome Announc.">
        <title>Draft Genome Sequence of the Thermophile Thermus filiformis ATCC 43280, Producer of Carotenoid-(Di)glucoside-Branched Fatty Acid (Di)esters and Source of Hyperthermostable Enzymes of Biotechnological Interest.</title>
        <authorList>
            <person name="Mandelli F."/>
            <person name="Oliveira Ramires B."/>
            <person name="Couger M.B."/>
            <person name="Paixao D.A."/>
            <person name="Camilo C.M."/>
            <person name="Polikarpov I."/>
            <person name="Prade R."/>
            <person name="Riano-Pachon D.M."/>
            <person name="Squina F.M."/>
        </authorList>
    </citation>
    <scope>NUCLEOTIDE SEQUENCE [LARGE SCALE GENOMIC DNA]</scope>
    <source>
        <strain evidence="5 6">ATCC 43280</strain>
    </source>
</reference>
<dbReference type="OrthoDB" id="9802051at2"/>
<dbReference type="RefSeq" id="WP_038062657.1">
    <property type="nucleotide sequence ID" value="NZ_JPSL02000040.1"/>
</dbReference>
<dbReference type="AlphaFoldDB" id="A0A0A2WRI9"/>
<dbReference type="GO" id="GO:0045881">
    <property type="term" value="P:positive regulation of sporulation resulting in formation of a cellular spore"/>
    <property type="evidence" value="ECO:0007669"/>
    <property type="project" value="TreeGrafter"/>
</dbReference>
<organism evidence="5 6">
    <name type="scientific">Thermus filiformis</name>
    <dbReference type="NCBI Taxonomy" id="276"/>
    <lineage>
        <taxon>Bacteria</taxon>
        <taxon>Thermotogati</taxon>
        <taxon>Deinococcota</taxon>
        <taxon>Deinococci</taxon>
        <taxon>Thermales</taxon>
        <taxon>Thermaceae</taxon>
        <taxon>Thermus</taxon>
    </lineage>
</organism>
<dbReference type="EMBL" id="JPSL02000040">
    <property type="protein sequence ID" value="KGQ22438.2"/>
    <property type="molecule type" value="Genomic_DNA"/>
</dbReference>
<sequence length="265" mass="29977">MSKKPSGLGKGLEALLPRGGAGVTRLPLELIRPNPNQPRRRFRPEALSELVESIREKGLLQPLLVRPKGEGYELVAGERRYRAALEAGLREVPVLIRDLTDREALELALVENLQREDLSPVEEALGYRRLLEMGLTQEEVARRVGKARSTVANALRLLQLPEEALRALEEGRITPGHARALLMLPEGERLWALSEILSKDLSVRQVERLKVQRPRPEPDLERQALAERLSQSLGLRVRLSRRRLVIEFSSEEELALLLERLGYQS</sequence>